<organism evidence="8 9">
    <name type="scientific">Stylosanthes scabra</name>
    <dbReference type="NCBI Taxonomy" id="79078"/>
    <lineage>
        <taxon>Eukaryota</taxon>
        <taxon>Viridiplantae</taxon>
        <taxon>Streptophyta</taxon>
        <taxon>Embryophyta</taxon>
        <taxon>Tracheophyta</taxon>
        <taxon>Spermatophyta</taxon>
        <taxon>Magnoliopsida</taxon>
        <taxon>eudicotyledons</taxon>
        <taxon>Gunneridae</taxon>
        <taxon>Pentapetalae</taxon>
        <taxon>rosids</taxon>
        <taxon>fabids</taxon>
        <taxon>Fabales</taxon>
        <taxon>Fabaceae</taxon>
        <taxon>Papilionoideae</taxon>
        <taxon>50 kb inversion clade</taxon>
        <taxon>dalbergioids sensu lato</taxon>
        <taxon>Dalbergieae</taxon>
        <taxon>Pterocarpus clade</taxon>
        <taxon>Stylosanthes</taxon>
    </lineage>
</organism>
<sequence length="444" mass="48282">MESENGIAVEEEKHVIGVSTKENMDKEVEDNSINGENLGKNNNEGSKPKVEEAEASNSASDGVEVEADSKSSAASKSTKNPKESGGKGGVVVKNNKPITKDKPNLKASTSSSQKQRQNLSKSLTFPSRSATSRDGMKKSIDGVQVKPEAKQHLQGNGVKAEASIRHGSKLTNSQAGSKEAKTIQKNLTSSSSFKRPVLGRSTPATPANDVTKNQTSQPSISAVDQNPDSKKAEKTSKEDEDGQSTTSSTTPHRRSSGSGFSFRLEERAEKRKEFFSKLEEKIQEKEAEKTNLQEKSKENQEAEIKQLRKSMTFKATPMPSFYKEPPPKVELKKIPTTRPISPKLGRNKGSVVSNNSEDKSCSQNDSTTKAKVKANKDVTSKKPMNKTQTKKTEKDSRKSTIKVSEEAQVNNSEYQRGGMELGSENGHDLNNNAMVVSYEVTVGG</sequence>
<dbReference type="EMBL" id="JASCZI010241961">
    <property type="protein sequence ID" value="MED6208688.1"/>
    <property type="molecule type" value="Genomic_DNA"/>
</dbReference>
<feature type="compositionally biased region" description="Polar residues" evidence="6">
    <location>
        <begin position="350"/>
        <end position="369"/>
    </location>
</feature>
<dbReference type="PANTHER" id="PTHR46372:SF26">
    <property type="entry name" value="(WILD MALAYSIAN BANANA) HYPOTHETICAL PROTEIN"/>
    <property type="match status" value="1"/>
</dbReference>
<evidence type="ECO:0000256" key="6">
    <source>
        <dbReference type="SAM" id="MobiDB-lite"/>
    </source>
</evidence>
<evidence type="ECO:0000256" key="3">
    <source>
        <dbReference type="ARBA" id="ARBA00022490"/>
    </source>
</evidence>
<gene>
    <name evidence="8" type="ORF">PIB30_047594</name>
</gene>
<evidence type="ECO:0000313" key="8">
    <source>
        <dbReference type="EMBL" id="MED6208688.1"/>
    </source>
</evidence>
<dbReference type="InterPro" id="IPR027329">
    <property type="entry name" value="TPX2_C"/>
</dbReference>
<evidence type="ECO:0000256" key="4">
    <source>
        <dbReference type="ARBA" id="ARBA00022701"/>
    </source>
</evidence>
<feature type="compositionally biased region" description="Low complexity" evidence="6">
    <location>
        <begin position="31"/>
        <end position="45"/>
    </location>
</feature>
<keyword evidence="3" id="KW-0963">Cytoplasm</keyword>
<keyword evidence="9" id="KW-1185">Reference proteome</keyword>
<protein>
    <recommendedName>
        <fullName evidence="7">TPX2 C-terminal domain-containing protein</fullName>
    </recommendedName>
</protein>
<dbReference type="PANTHER" id="PTHR46372">
    <property type="entry name" value="PROTEIN WVD2-LIKE 3"/>
    <property type="match status" value="1"/>
</dbReference>
<comment type="caution">
    <text evidence="8">The sequence shown here is derived from an EMBL/GenBank/DDBJ whole genome shotgun (WGS) entry which is preliminary data.</text>
</comment>
<accession>A0ABU6YJ57</accession>
<feature type="region of interest" description="Disordered" evidence="6">
    <location>
        <begin position="1"/>
        <end position="265"/>
    </location>
</feature>
<name>A0ABU6YJ57_9FABA</name>
<reference evidence="8 9" key="1">
    <citation type="journal article" date="2023" name="Plants (Basel)">
        <title>Bridging the Gap: Combining Genomics and Transcriptomics Approaches to Understand Stylosanthes scabra, an Orphan Legume from the Brazilian Caatinga.</title>
        <authorList>
            <person name="Ferreira-Neto J.R.C."/>
            <person name="da Silva M.D."/>
            <person name="Binneck E."/>
            <person name="de Melo N.F."/>
            <person name="da Silva R.H."/>
            <person name="de Melo A.L.T.M."/>
            <person name="Pandolfi V."/>
            <person name="Bustamante F.O."/>
            <person name="Brasileiro-Vidal A.C."/>
            <person name="Benko-Iseppon A.M."/>
        </authorList>
    </citation>
    <scope>NUCLEOTIDE SEQUENCE [LARGE SCALE GENOMIC DNA]</scope>
    <source>
        <tissue evidence="8">Leaves</tissue>
    </source>
</reference>
<evidence type="ECO:0000256" key="5">
    <source>
        <dbReference type="ARBA" id="ARBA00023212"/>
    </source>
</evidence>
<evidence type="ECO:0000259" key="7">
    <source>
        <dbReference type="Pfam" id="PF06886"/>
    </source>
</evidence>
<keyword evidence="4" id="KW-0493">Microtubule</keyword>
<proteinExistence type="inferred from homology"/>
<feature type="compositionally biased region" description="Polar residues" evidence="6">
    <location>
        <begin position="106"/>
        <end position="132"/>
    </location>
</feature>
<feature type="compositionally biased region" description="Basic and acidic residues" evidence="6">
    <location>
        <begin position="227"/>
        <end position="237"/>
    </location>
</feature>
<evidence type="ECO:0000256" key="1">
    <source>
        <dbReference type="ARBA" id="ARBA00004245"/>
    </source>
</evidence>
<feature type="compositionally biased region" description="Basic and acidic residues" evidence="6">
    <location>
        <begin position="284"/>
        <end position="306"/>
    </location>
</feature>
<evidence type="ECO:0000256" key="2">
    <source>
        <dbReference type="ARBA" id="ARBA00005885"/>
    </source>
</evidence>
<comment type="similarity">
    <text evidence="2">Belongs to the TPX2 family.</text>
</comment>
<feature type="domain" description="TPX2 C-terminal" evidence="7">
    <location>
        <begin position="260"/>
        <end position="334"/>
    </location>
</feature>
<dbReference type="InterPro" id="IPR044806">
    <property type="entry name" value="WVD2/WDL1-4"/>
</dbReference>
<keyword evidence="5" id="KW-0206">Cytoskeleton</keyword>
<feature type="region of interest" description="Disordered" evidence="6">
    <location>
        <begin position="284"/>
        <end position="429"/>
    </location>
</feature>
<dbReference type="Proteomes" id="UP001341840">
    <property type="component" value="Unassembled WGS sequence"/>
</dbReference>
<feature type="compositionally biased region" description="Low complexity" evidence="6">
    <location>
        <begin position="244"/>
        <end position="262"/>
    </location>
</feature>
<evidence type="ECO:0000313" key="9">
    <source>
        <dbReference type="Proteomes" id="UP001341840"/>
    </source>
</evidence>
<comment type="subcellular location">
    <subcellularLocation>
        <location evidence="1">Cytoplasm</location>
        <location evidence="1">Cytoskeleton</location>
    </subcellularLocation>
</comment>
<feature type="compositionally biased region" description="Polar residues" evidence="6">
    <location>
        <begin position="183"/>
        <end position="193"/>
    </location>
</feature>
<dbReference type="Pfam" id="PF06886">
    <property type="entry name" value="TPX2"/>
    <property type="match status" value="1"/>
</dbReference>
<feature type="compositionally biased region" description="Polar residues" evidence="6">
    <location>
        <begin position="202"/>
        <end position="226"/>
    </location>
</feature>